<evidence type="ECO:0000313" key="1">
    <source>
        <dbReference type="EMBL" id="KAF5889579.1"/>
    </source>
</evidence>
<protein>
    <submittedName>
        <fullName evidence="1">Sirohydrochlorin cobaltochelatase</fullName>
    </submittedName>
</protein>
<keyword evidence="2" id="KW-1185">Reference proteome</keyword>
<comment type="caution">
    <text evidence="1">The sequence shown here is derived from an EMBL/GenBank/DDBJ whole genome shotgun (WGS) entry which is preliminary data.</text>
</comment>
<accession>A0A8J4TDX5</accession>
<dbReference type="AlphaFoldDB" id="A0A8J4TDX5"/>
<proteinExistence type="predicted"/>
<dbReference type="Proteomes" id="UP000727407">
    <property type="component" value="Unassembled WGS sequence"/>
</dbReference>
<evidence type="ECO:0000313" key="2">
    <source>
        <dbReference type="Proteomes" id="UP000727407"/>
    </source>
</evidence>
<dbReference type="EMBL" id="QNUK01000793">
    <property type="protein sequence ID" value="KAF5889579.1"/>
    <property type="molecule type" value="Genomic_DNA"/>
</dbReference>
<gene>
    <name evidence="1" type="primary">cbiX</name>
    <name evidence="1" type="ORF">DAT39_020729</name>
</gene>
<name>A0A8J4TDX5_CLAMG</name>
<sequence>MECLQMSDVFTVQLFVSLSALTGGGEQSDPERNSDAFQLGRLIWTENAEPKDD</sequence>
<reference evidence="1" key="1">
    <citation type="submission" date="2020-07" db="EMBL/GenBank/DDBJ databases">
        <title>Clarias magur genome sequencing, assembly and annotation.</title>
        <authorList>
            <person name="Kushwaha B."/>
            <person name="Kumar R."/>
            <person name="Das P."/>
            <person name="Joshi C.G."/>
            <person name="Kumar D."/>
            <person name="Nagpure N.S."/>
            <person name="Pandey M."/>
            <person name="Agarwal S."/>
            <person name="Srivastava S."/>
            <person name="Singh M."/>
            <person name="Sahoo L."/>
            <person name="Jayasankar P."/>
            <person name="Meher P.K."/>
            <person name="Koringa P.G."/>
            <person name="Iquebal M.A."/>
            <person name="Das S.P."/>
            <person name="Bit A."/>
            <person name="Patnaik S."/>
            <person name="Patel N."/>
            <person name="Shah T.M."/>
            <person name="Hinsu A."/>
            <person name="Jena J.K."/>
        </authorList>
    </citation>
    <scope>NUCLEOTIDE SEQUENCE</scope>
    <source>
        <strain evidence="1">CIFAMagur01</strain>
        <tissue evidence="1">Testis</tissue>
    </source>
</reference>
<organism evidence="1 2">
    <name type="scientific">Clarias magur</name>
    <name type="common">Asian catfish</name>
    <name type="synonym">Macropteronotus magur</name>
    <dbReference type="NCBI Taxonomy" id="1594786"/>
    <lineage>
        <taxon>Eukaryota</taxon>
        <taxon>Metazoa</taxon>
        <taxon>Chordata</taxon>
        <taxon>Craniata</taxon>
        <taxon>Vertebrata</taxon>
        <taxon>Euteleostomi</taxon>
        <taxon>Actinopterygii</taxon>
        <taxon>Neopterygii</taxon>
        <taxon>Teleostei</taxon>
        <taxon>Ostariophysi</taxon>
        <taxon>Siluriformes</taxon>
        <taxon>Clariidae</taxon>
        <taxon>Clarias</taxon>
    </lineage>
</organism>